<evidence type="ECO:0000313" key="1">
    <source>
        <dbReference type="EMBL" id="JAH56554.1"/>
    </source>
</evidence>
<organism evidence="1">
    <name type="scientific">Anguilla anguilla</name>
    <name type="common">European freshwater eel</name>
    <name type="synonym">Muraena anguilla</name>
    <dbReference type="NCBI Taxonomy" id="7936"/>
    <lineage>
        <taxon>Eukaryota</taxon>
        <taxon>Metazoa</taxon>
        <taxon>Chordata</taxon>
        <taxon>Craniata</taxon>
        <taxon>Vertebrata</taxon>
        <taxon>Euteleostomi</taxon>
        <taxon>Actinopterygii</taxon>
        <taxon>Neopterygii</taxon>
        <taxon>Teleostei</taxon>
        <taxon>Anguilliformes</taxon>
        <taxon>Anguillidae</taxon>
        <taxon>Anguilla</taxon>
    </lineage>
</organism>
<proteinExistence type="predicted"/>
<dbReference type="AlphaFoldDB" id="A0A0E9TS63"/>
<reference evidence="1" key="1">
    <citation type="submission" date="2014-11" db="EMBL/GenBank/DDBJ databases">
        <authorList>
            <person name="Amaro Gonzalez C."/>
        </authorList>
    </citation>
    <scope>NUCLEOTIDE SEQUENCE</scope>
</reference>
<reference evidence="1" key="2">
    <citation type="journal article" date="2015" name="Fish Shellfish Immunol.">
        <title>Early steps in the European eel (Anguilla anguilla)-Vibrio vulnificus interaction in the gills: Role of the RtxA13 toxin.</title>
        <authorList>
            <person name="Callol A."/>
            <person name="Pajuelo D."/>
            <person name="Ebbesson L."/>
            <person name="Teles M."/>
            <person name="MacKenzie S."/>
            <person name="Amaro C."/>
        </authorList>
    </citation>
    <scope>NUCLEOTIDE SEQUENCE</scope>
</reference>
<dbReference type="EMBL" id="GBXM01052023">
    <property type="protein sequence ID" value="JAH56554.1"/>
    <property type="molecule type" value="Transcribed_RNA"/>
</dbReference>
<sequence length="25" mass="3058">MQIWGIRSELRANLTFNPWVFHIVE</sequence>
<dbReference type="EMBL" id="GBXM01051961">
    <property type="protein sequence ID" value="JAH56616.1"/>
    <property type="molecule type" value="Transcribed_RNA"/>
</dbReference>
<dbReference type="EMBL" id="GBXM01046481">
    <property type="protein sequence ID" value="JAH62096.1"/>
    <property type="molecule type" value="Transcribed_RNA"/>
</dbReference>
<name>A0A0E9TS63_ANGAN</name>
<accession>A0A0E9TS63</accession>
<dbReference type="EMBL" id="GBXM01056672">
    <property type="protein sequence ID" value="JAH51905.1"/>
    <property type="molecule type" value="Transcribed_RNA"/>
</dbReference>
<protein>
    <submittedName>
        <fullName evidence="1">Uncharacterized protein</fullName>
    </submittedName>
</protein>